<feature type="coiled-coil region" evidence="1">
    <location>
        <begin position="104"/>
        <end position="135"/>
    </location>
</feature>
<dbReference type="RefSeq" id="XP_007405789.1">
    <property type="nucleotide sequence ID" value="XM_007405727.1"/>
</dbReference>
<proteinExistence type="predicted"/>
<dbReference type="OrthoDB" id="2507316at2759"/>
<reference evidence="4" key="1">
    <citation type="journal article" date="2011" name="Proc. Natl. Acad. Sci. U.S.A.">
        <title>Obligate biotrophy features unraveled by the genomic analysis of rust fungi.</title>
        <authorList>
            <person name="Duplessis S."/>
            <person name="Cuomo C.A."/>
            <person name="Lin Y.-C."/>
            <person name="Aerts A."/>
            <person name="Tisserant E."/>
            <person name="Veneault-Fourrey C."/>
            <person name="Joly D.L."/>
            <person name="Hacquard S."/>
            <person name="Amselem J."/>
            <person name="Cantarel B.L."/>
            <person name="Chiu R."/>
            <person name="Coutinho P.M."/>
            <person name="Feau N."/>
            <person name="Field M."/>
            <person name="Frey P."/>
            <person name="Gelhaye E."/>
            <person name="Goldberg J."/>
            <person name="Grabherr M.G."/>
            <person name="Kodira C.D."/>
            <person name="Kohler A."/>
            <person name="Kuees U."/>
            <person name="Lindquist E.A."/>
            <person name="Lucas S.M."/>
            <person name="Mago R."/>
            <person name="Mauceli E."/>
            <person name="Morin E."/>
            <person name="Murat C."/>
            <person name="Pangilinan J.L."/>
            <person name="Park R."/>
            <person name="Pearson M."/>
            <person name="Quesneville H."/>
            <person name="Rouhier N."/>
            <person name="Sakthikumar S."/>
            <person name="Salamov A.A."/>
            <person name="Schmutz J."/>
            <person name="Selles B."/>
            <person name="Shapiro H."/>
            <person name="Tanguay P."/>
            <person name="Tuskan G.A."/>
            <person name="Henrissat B."/>
            <person name="Van de Peer Y."/>
            <person name="Rouze P."/>
            <person name="Ellis J.G."/>
            <person name="Dodds P.N."/>
            <person name="Schein J.E."/>
            <person name="Zhong S."/>
            <person name="Hamelin R.C."/>
            <person name="Grigoriev I.V."/>
            <person name="Szabo L.J."/>
            <person name="Martin F."/>
        </authorList>
    </citation>
    <scope>NUCLEOTIDE SEQUENCE [LARGE SCALE GENOMIC DNA]</scope>
    <source>
        <strain evidence="4">98AG31 / pathotype 3-4-7</strain>
    </source>
</reference>
<dbReference type="EMBL" id="GL883093">
    <property type="protein sequence ID" value="EGG11187.1"/>
    <property type="molecule type" value="Genomic_DNA"/>
</dbReference>
<organism evidence="4">
    <name type="scientific">Melampsora larici-populina (strain 98AG31 / pathotype 3-4-7)</name>
    <name type="common">Poplar leaf rust fungus</name>
    <dbReference type="NCBI Taxonomy" id="747676"/>
    <lineage>
        <taxon>Eukaryota</taxon>
        <taxon>Fungi</taxon>
        <taxon>Dikarya</taxon>
        <taxon>Basidiomycota</taxon>
        <taxon>Pucciniomycotina</taxon>
        <taxon>Pucciniomycetes</taxon>
        <taxon>Pucciniales</taxon>
        <taxon>Melampsoraceae</taxon>
        <taxon>Melampsora</taxon>
    </lineage>
</organism>
<evidence type="ECO:0000313" key="3">
    <source>
        <dbReference type="EMBL" id="EGG11187.1"/>
    </source>
</evidence>
<gene>
    <name evidence="3" type="ORF">MELLADRAFT_92350</name>
</gene>
<dbReference type="GeneID" id="18936216"/>
<dbReference type="Proteomes" id="UP000001072">
    <property type="component" value="Unassembled WGS sequence"/>
</dbReference>
<name>F4R9A9_MELLP</name>
<dbReference type="AlphaFoldDB" id="F4R9A9"/>
<feature type="compositionally biased region" description="Basic and acidic residues" evidence="2">
    <location>
        <begin position="48"/>
        <end position="58"/>
    </location>
</feature>
<keyword evidence="1" id="KW-0175">Coiled coil</keyword>
<protein>
    <submittedName>
        <fullName evidence="3">Uncharacterized protein</fullName>
    </submittedName>
</protein>
<sequence length="237" mass="26907">MRTLYPHASSKAHLDAVKEFDNQRAMDHAYRQRFEEPRPRSPTPPLDHVNRHFDHPGDNPEPPSPPPSPLTLLRRLDLEQDDPFDLGFGAGGSDSDGSDDGMSFDRLRVALDGLANELDDEEADDRLDNERLEEEIAEVHVEDAAEWYPFKKVEHVVALLMIGSTRNLLSRTQYQHIRSILRVLDINLPEWGTLRALVKQMKKNLGLNIQERTSPCGNPLFGLDIKNVIVNVSSIYI</sequence>
<evidence type="ECO:0000256" key="2">
    <source>
        <dbReference type="SAM" id="MobiDB-lite"/>
    </source>
</evidence>
<keyword evidence="4" id="KW-1185">Reference proteome</keyword>
<evidence type="ECO:0000313" key="4">
    <source>
        <dbReference type="Proteomes" id="UP000001072"/>
    </source>
</evidence>
<dbReference type="VEuPathDB" id="FungiDB:MELLADRAFT_92350"/>
<dbReference type="KEGG" id="mlr:MELLADRAFT_92350"/>
<dbReference type="HOGENOM" id="CLU_1170856_0_0_1"/>
<feature type="compositionally biased region" description="Pro residues" evidence="2">
    <location>
        <begin position="59"/>
        <end position="69"/>
    </location>
</feature>
<accession>F4R9A9</accession>
<evidence type="ECO:0000256" key="1">
    <source>
        <dbReference type="SAM" id="Coils"/>
    </source>
</evidence>
<dbReference type="PANTHER" id="PTHR31912">
    <property type="entry name" value="IP13529P"/>
    <property type="match status" value="1"/>
</dbReference>
<feature type="region of interest" description="Disordered" evidence="2">
    <location>
        <begin position="83"/>
        <end position="102"/>
    </location>
</feature>
<dbReference type="PANTHER" id="PTHR31912:SF34">
    <property type="entry name" value="NOTOCHORD-RELATED PROTEIN"/>
    <property type="match status" value="1"/>
</dbReference>
<dbReference type="InParanoid" id="F4R9A9"/>
<feature type="region of interest" description="Disordered" evidence="2">
    <location>
        <begin position="32"/>
        <end position="71"/>
    </location>
</feature>